<dbReference type="Pfam" id="PF00728">
    <property type="entry name" value="Glyco_hydro_20"/>
    <property type="match status" value="1"/>
</dbReference>
<keyword evidence="13" id="KW-1185">Reference proteome</keyword>
<comment type="catalytic activity">
    <reaction evidence="1">
        <text>Hydrolysis of terminal non-reducing N-acetyl-D-hexosamine residues in N-acetyl-beta-D-hexosaminides.</text>
        <dbReference type="EC" id="3.2.1.52"/>
    </reaction>
</comment>
<feature type="domain" description="F5/8 type C" evidence="9">
    <location>
        <begin position="647"/>
        <end position="743"/>
    </location>
</feature>
<feature type="domain" description="Beta-hexosaminidase bacterial type N-terminal" evidence="10">
    <location>
        <begin position="30"/>
        <end position="153"/>
    </location>
</feature>
<dbReference type="CDD" id="cd06563">
    <property type="entry name" value="GH20_chitobiase-like"/>
    <property type="match status" value="1"/>
</dbReference>
<gene>
    <name evidence="12" type="ORF">HQ47_07720</name>
</gene>
<dbReference type="GO" id="GO:0030203">
    <property type="term" value="P:glycosaminoglycan metabolic process"/>
    <property type="evidence" value="ECO:0007669"/>
    <property type="project" value="TreeGrafter"/>
</dbReference>
<reference evidence="12 13" key="1">
    <citation type="submission" date="2014-09" db="EMBL/GenBank/DDBJ databases">
        <title>Draft Genome Sequence of Porphyromonas macacae COT-192_OH2859.</title>
        <authorList>
            <person name="Wallis C."/>
            <person name="Deusch O."/>
            <person name="O'Flynn C."/>
            <person name="Davis I."/>
            <person name="Horsfall A."/>
            <person name="Kirkwood N."/>
            <person name="Harris S."/>
            <person name="Eisen J.A."/>
            <person name="Coil D.A."/>
            <person name="Darling A.E."/>
            <person name="Jospin G."/>
            <person name="Alexiev A."/>
        </authorList>
    </citation>
    <scope>NUCLEOTIDE SEQUENCE [LARGE SCALE GENOMIC DNA]</scope>
    <source>
        <strain evidence="13">COT-192 OH2859</strain>
    </source>
</reference>
<dbReference type="STRING" id="28115.HQ47_07720"/>
<keyword evidence="5" id="KW-0326">Glycosidase</keyword>
<feature type="domain" description="Glycoside hydrolase family 20 catalytic" evidence="8">
    <location>
        <begin position="157"/>
        <end position="501"/>
    </location>
</feature>
<evidence type="ECO:0000256" key="4">
    <source>
        <dbReference type="ARBA" id="ARBA00022801"/>
    </source>
</evidence>
<dbReference type="PROSITE" id="PS51257">
    <property type="entry name" value="PROKAR_LIPOPROTEIN"/>
    <property type="match status" value="1"/>
</dbReference>
<sequence length="756" mass="85277">MNKRFLFLLTSAALFLFSACSKQSKPLSEPSLIPMPAQVELASGAFNLKGSTVAIGGETDSTATEMNRLADLLIKGIKDVSGIEPRKEKASKADILLELISEPGISTEGYRLVADKQGIKLQASSTQGLFYGMQTLLQLTDAEGRVHYAGIMDEPRFEYRGLHLDVSRHFMSIAYIKEMLDLMASYKYNRFHWHLTDGGGWRMESEKYSLLTQKAQARMVSDWDEWWSKGDRKFVETGTPGSYGGYYTQDEIREVVRFAADRYITVIPEIELPGHSNEVFAAYPELNCLGRWDHDCSDFCIGNPKTFEFLENILDETIALFPSKYIHIGGDEAGKWHWKSCPKCQALMRAEGLKNVDELQSYAVKRIEKYLNGKGREIIGWDEILEGGLAPNATVMSWRGEEGGKTAARMGHHVIMTPGNPLYFDFYQGNPATEPKAIGGYNPLKRVYAYDPEPADLTAEEHQYILGAQGNLWTEYVVDEKHAAYMTWPRALALAEVLWTPKDKKDFDNFLSRANVHTAKMLEKGINAFPLKNIDLSMEVDTLKKEIRIYADTEKRPSTLRYTLDGTAPTAQSPLYDSAIIVKDSAKLMVQLFDGDKPLFDPVPFFADYHKALGKPVRYNCKFDRGYPAGGAMALTDSYRGSWTYLDKRWQGFTETMDVTVDLGSVQPLNSVSAKFMQAKGAWVYMPETVEAWVSADGKDFTSLGQIPTTVDIDDVNLRFEVFKFNTTAEARYVRVKAVQSKIKNYFLFADEIIVY</sequence>
<proteinExistence type="inferred from homology"/>
<dbReference type="Proteomes" id="UP000030103">
    <property type="component" value="Unassembled WGS sequence"/>
</dbReference>
<dbReference type="OrthoDB" id="1090159at2"/>
<dbReference type="Gene3D" id="2.60.120.260">
    <property type="entry name" value="Galactose-binding domain-like"/>
    <property type="match status" value="1"/>
</dbReference>
<evidence type="ECO:0000256" key="2">
    <source>
        <dbReference type="ARBA" id="ARBA00006285"/>
    </source>
</evidence>
<dbReference type="GO" id="GO:0005975">
    <property type="term" value="P:carbohydrate metabolic process"/>
    <property type="evidence" value="ECO:0007669"/>
    <property type="project" value="InterPro"/>
</dbReference>
<dbReference type="InterPro" id="IPR059177">
    <property type="entry name" value="GH29D-like_dom"/>
</dbReference>
<evidence type="ECO:0000256" key="3">
    <source>
        <dbReference type="ARBA" id="ARBA00012663"/>
    </source>
</evidence>
<dbReference type="InterPro" id="IPR025705">
    <property type="entry name" value="Beta_hexosaminidase_sua/sub"/>
</dbReference>
<dbReference type="PANTHER" id="PTHR22600">
    <property type="entry name" value="BETA-HEXOSAMINIDASE"/>
    <property type="match status" value="1"/>
</dbReference>
<comment type="caution">
    <text evidence="12">The sequence shown here is derived from an EMBL/GenBank/DDBJ whole genome shotgun (WGS) entry which is preliminary data.</text>
</comment>
<feature type="chain" id="PRO_5001986860" description="beta-N-acetylhexosaminidase" evidence="7">
    <location>
        <begin position="25"/>
        <end position="756"/>
    </location>
</feature>
<evidence type="ECO:0000256" key="7">
    <source>
        <dbReference type="SAM" id="SignalP"/>
    </source>
</evidence>
<feature type="signal peptide" evidence="7">
    <location>
        <begin position="1"/>
        <end position="24"/>
    </location>
</feature>
<dbReference type="InterPro" id="IPR017853">
    <property type="entry name" value="GH"/>
</dbReference>
<dbReference type="SUPFAM" id="SSF51445">
    <property type="entry name" value="(Trans)glycosidases"/>
    <property type="match status" value="1"/>
</dbReference>
<feature type="domain" description="GH29D-like beta-sandwich" evidence="11">
    <location>
        <begin position="546"/>
        <end position="595"/>
    </location>
</feature>
<dbReference type="EC" id="3.2.1.52" evidence="3"/>
<dbReference type="InterPro" id="IPR000421">
    <property type="entry name" value="FA58C"/>
</dbReference>
<evidence type="ECO:0000313" key="13">
    <source>
        <dbReference type="Proteomes" id="UP000030103"/>
    </source>
</evidence>
<evidence type="ECO:0000259" key="11">
    <source>
        <dbReference type="Pfam" id="PF13290"/>
    </source>
</evidence>
<dbReference type="InterPro" id="IPR029018">
    <property type="entry name" value="Hex-like_dom2"/>
</dbReference>
<evidence type="ECO:0000259" key="9">
    <source>
        <dbReference type="Pfam" id="PF00754"/>
    </source>
</evidence>
<evidence type="ECO:0000259" key="8">
    <source>
        <dbReference type="Pfam" id="PF00728"/>
    </source>
</evidence>
<protein>
    <recommendedName>
        <fullName evidence="3">beta-N-acetylhexosaminidase</fullName>
        <ecNumber evidence="3">3.2.1.52</ecNumber>
    </recommendedName>
</protein>
<evidence type="ECO:0000256" key="6">
    <source>
        <dbReference type="PIRSR" id="PIRSR625705-1"/>
    </source>
</evidence>
<dbReference type="Pfam" id="PF00754">
    <property type="entry name" value="F5_F8_type_C"/>
    <property type="match status" value="1"/>
</dbReference>
<dbReference type="PRINTS" id="PR00738">
    <property type="entry name" value="GLHYDRLASE20"/>
</dbReference>
<evidence type="ECO:0000256" key="1">
    <source>
        <dbReference type="ARBA" id="ARBA00001231"/>
    </source>
</evidence>
<evidence type="ECO:0000313" key="12">
    <source>
        <dbReference type="EMBL" id="KGN73348.1"/>
    </source>
</evidence>
<keyword evidence="7" id="KW-0732">Signal</keyword>
<dbReference type="SUPFAM" id="SSF49785">
    <property type="entry name" value="Galactose-binding domain-like"/>
    <property type="match status" value="1"/>
</dbReference>
<dbReference type="SUPFAM" id="SSF55545">
    <property type="entry name" value="beta-N-acetylhexosaminidase-like domain"/>
    <property type="match status" value="1"/>
</dbReference>
<keyword evidence="4" id="KW-0378">Hydrolase</keyword>
<dbReference type="AlphaFoldDB" id="A0A0A2E384"/>
<dbReference type="InterPro" id="IPR015882">
    <property type="entry name" value="HEX_bac_N"/>
</dbReference>
<organism evidence="12 13">
    <name type="scientific">Porphyromonas macacae</name>
    <dbReference type="NCBI Taxonomy" id="28115"/>
    <lineage>
        <taxon>Bacteria</taxon>
        <taxon>Pseudomonadati</taxon>
        <taxon>Bacteroidota</taxon>
        <taxon>Bacteroidia</taxon>
        <taxon>Bacteroidales</taxon>
        <taxon>Porphyromonadaceae</taxon>
        <taxon>Porphyromonas</taxon>
    </lineage>
</organism>
<dbReference type="RefSeq" id="WP_036874487.1">
    <property type="nucleotide sequence ID" value="NZ_JRFA01000023.1"/>
</dbReference>
<dbReference type="GO" id="GO:0016020">
    <property type="term" value="C:membrane"/>
    <property type="evidence" value="ECO:0007669"/>
    <property type="project" value="TreeGrafter"/>
</dbReference>
<accession>A0A0A2E384</accession>
<comment type="similarity">
    <text evidence="2">Belongs to the glycosyl hydrolase 20 family.</text>
</comment>
<dbReference type="GO" id="GO:0004563">
    <property type="term" value="F:beta-N-acetylhexosaminidase activity"/>
    <property type="evidence" value="ECO:0007669"/>
    <property type="project" value="UniProtKB-EC"/>
</dbReference>
<feature type="active site" description="Proton donor" evidence="6">
    <location>
        <position position="332"/>
    </location>
</feature>
<name>A0A0A2E384_9PORP</name>
<evidence type="ECO:0000259" key="10">
    <source>
        <dbReference type="Pfam" id="PF02838"/>
    </source>
</evidence>
<evidence type="ECO:0000256" key="5">
    <source>
        <dbReference type="ARBA" id="ARBA00023295"/>
    </source>
</evidence>
<dbReference type="Gene3D" id="3.20.20.80">
    <property type="entry name" value="Glycosidases"/>
    <property type="match status" value="1"/>
</dbReference>
<dbReference type="EMBL" id="JRFA01000023">
    <property type="protein sequence ID" value="KGN73348.1"/>
    <property type="molecule type" value="Genomic_DNA"/>
</dbReference>
<dbReference type="PANTHER" id="PTHR22600:SF57">
    <property type="entry name" value="BETA-N-ACETYLHEXOSAMINIDASE"/>
    <property type="match status" value="1"/>
</dbReference>
<dbReference type="Pfam" id="PF02838">
    <property type="entry name" value="Glyco_hydro_20b"/>
    <property type="match status" value="1"/>
</dbReference>
<dbReference type="eggNOG" id="COG3525">
    <property type="taxonomic scope" value="Bacteria"/>
</dbReference>
<dbReference type="InterPro" id="IPR008979">
    <property type="entry name" value="Galactose-bd-like_sf"/>
</dbReference>
<dbReference type="Pfam" id="PF13290">
    <property type="entry name" value="CHB_HEX_C_1"/>
    <property type="match status" value="1"/>
</dbReference>
<dbReference type="Gene3D" id="3.30.379.10">
    <property type="entry name" value="Chitobiase/beta-hexosaminidase domain 2-like"/>
    <property type="match status" value="1"/>
</dbReference>
<dbReference type="InterPro" id="IPR015883">
    <property type="entry name" value="Glyco_hydro_20_cat"/>
</dbReference>